<feature type="region of interest" description="Disordered" evidence="2">
    <location>
        <begin position="847"/>
        <end position="919"/>
    </location>
</feature>
<accession>A0A9W9WN18</accession>
<feature type="coiled-coil region" evidence="1">
    <location>
        <begin position="99"/>
        <end position="126"/>
    </location>
</feature>
<evidence type="ECO:0000256" key="1">
    <source>
        <dbReference type="SAM" id="Coils"/>
    </source>
</evidence>
<feature type="region of interest" description="Disordered" evidence="2">
    <location>
        <begin position="573"/>
        <end position="631"/>
    </location>
</feature>
<evidence type="ECO:0000256" key="3">
    <source>
        <dbReference type="SAM" id="Phobius"/>
    </source>
</evidence>
<reference evidence="4" key="1">
    <citation type="submission" date="2022-12" db="EMBL/GenBank/DDBJ databases">
        <authorList>
            <person name="Petersen C."/>
        </authorList>
    </citation>
    <scope>NUCLEOTIDE SEQUENCE</scope>
    <source>
        <strain evidence="4">IBT 17660</strain>
    </source>
</reference>
<evidence type="ECO:0000256" key="2">
    <source>
        <dbReference type="SAM" id="MobiDB-lite"/>
    </source>
</evidence>
<keyword evidence="3" id="KW-0812">Transmembrane</keyword>
<name>A0A9W9WN18_9EURO</name>
<gene>
    <name evidence="4" type="ORF">N7530_007866</name>
</gene>
<sequence>MANQQGPARRNGVIGFNMTGGPTPVIPLVSPAYRGPIPVPRGNGPTGRPMMPVPPSPYLNQGPPHGIPPLVGPDTAHYSPSGVRPRQTSREVTALSASLADAEATISRQESKQNETESQLSALRSQLATRRTTRFVDQAHMDALINRSCNDRARDIDRQFQILDDRLDQASEDLERAEGNQAALQGLQYALQKDRRDVQDLRQIVAAAEFNLQRQQRLAGAEDRLKGLAKNLDLMLAAAMQATRESQVRTRSAPTAESSTHPVGIARRHVVGSQEPGSHGHAFDLHPQELGKGKERDPGPLLSEGPAADIDTGSDVDDGDCSMRSRSESPRVLSDVMSLDSRRLSRAPSPNDISIEGTGQELAAAPLQEDGSQATTVDWVMPEAPPITTLTMNPQQVENTCVNENLSDLQQDIDMDWDEEPVITPNKDDLAAPSQASIDHAPLTPSQDATVEHCQPAKDQGRTHVRKRHARGARYHPYQRGRVRRVRRVRRTRRVRQMAIESVNMPARKRTAGLDESSGEPVRKKRITKEMMESNESRLLSLSDEYALDTAAKAPVMSVPAVTQPALTDFQHTEGVSTEQVPTEAAMSAPAVPQPTQAALEATEQVPVDSALSEPAVSEPTQAVSEENETIKTVPVSTEVTMSAPAVPKPTQVPMEATEKVPVDAAVSEPAVSGPTHAVSEENETLQTEQVFTEAVTSEPAVSKPTQAALESTLLASVSNVCNEVVGAPAPSEPAPTKSAQPTPLWIEKVRSVRAVTKPTLNGPVRVVPSQRTDTHSQIEAMPEKIRSVRAVTKPTLNGSDCVVPSQRTDTNSRIEAMRAMRVGRVRPRQDKIKYALQGVLQVTATSRKHSTSSLVASPEDASAKNAVATGTDSRAGVSEGTKRVEDAEDPNCSAQKIAGDQQEEMGGEEAATPGLQMPGAWPSDPLAVTASGESDMHKGSALLRGLWTGTRWAFFGVLAMVMVTLLSFPLWLGHIEHLAYAFEGPERFLEELREEHGYVPFLEWMIYVFLRSFAGDRTLFG</sequence>
<keyword evidence="1" id="KW-0175">Coiled coil</keyword>
<keyword evidence="3" id="KW-1133">Transmembrane helix</keyword>
<evidence type="ECO:0000313" key="4">
    <source>
        <dbReference type="EMBL" id="KAJ5470509.1"/>
    </source>
</evidence>
<evidence type="ECO:0000313" key="5">
    <source>
        <dbReference type="Proteomes" id="UP001147760"/>
    </source>
</evidence>
<dbReference type="AlphaFoldDB" id="A0A9W9WN18"/>
<comment type="caution">
    <text evidence="4">The sequence shown here is derived from an EMBL/GenBank/DDBJ whole genome shotgun (WGS) entry which is preliminary data.</text>
</comment>
<organism evidence="4 5">
    <name type="scientific">Penicillium desertorum</name>
    <dbReference type="NCBI Taxonomy" id="1303715"/>
    <lineage>
        <taxon>Eukaryota</taxon>
        <taxon>Fungi</taxon>
        <taxon>Dikarya</taxon>
        <taxon>Ascomycota</taxon>
        <taxon>Pezizomycotina</taxon>
        <taxon>Eurotiomycetes</taxon>
        <taxon>Eurotiomycetidae</taxon>
        <taxon>Eurotiales</taxon>
        <taxon>Aspergillaceae</taxon>
        <taxon>Penicillium</taxon>
    </lineage>
</organism>
<proteinExistence type="predicted"/>
<feature type="coiled-coil region" evidence="1">
    <location>
        <begin position="160"/>
        <end position="187"/>
    </location>
</feature>
<feature type="compositionally biased region" description="Polar residues" evidence="2">
    <location>
        <begin position="847"/>
        <end position="856"/>
    </location>
</feature>
<keyword evidence="3" id="KW-0472">Membrane</keyword>
<feature type="transmembrane region" description="Helical" evidence="3">
    <location>
        <begin position="953"/>
        <end position="973"/>
    </location>
</feature>
<dbReference type="OrthoDB" id="4354728at2759"/>
<feature type="region of interest" description="Disordered" evidence="2">
    <location>
        <begin position="244"/>
        <end position="356"/>
    </location>
</feature>
<protein>
    <submittedName>
        <fullName evidence="4">Uncharacterized protein</fullName>
    </submittedName>
</protein>
<dbReference type="EMBL" id="JAPWDO010000005">
    <property type="protein sequence ID" value="KAJ5470509.1"/>
    <property type="molecule type" value="Genomic_DNA"/>
</dbReference>
<feature type="compositionally biased region" description="Basic and acidic residues" evidence="2">
    <location>
        <begin position="281"/>
        <end position="298"/>
    </location>
</feature>
<feature type="compositionally biased region" description="Polar residues" evidence="2">
    <location>
        <begin position="244"/>
        <end position="261"/>
    </location>
</feature>
<reference evidence="4" key="2">
    <citation type="journal article" date="2023" name="IMA Fungus">
        <title>Comparative genomic study of the Penicillium genus elucidates a diverse pangenome and 15 lateral gene transfer events.</title>
        <authorList>
            <person name="Petersen C."/>
            <person name="Sorensen T."/>
            <person name="Nielsen M.R."/>
            <person name="Sondergaard T.E."/>
            <person name="Sorensen J.L."/>
            <person name="Fitzpatrick D.A."/>
            <person name="Frisvad J.C."/>
            <person name="Nielsen K.L."/>
        </authorList>
    </citation>
    <scope>NUCLEOTIDE SEQUENCE</scope>
    <source>
        <strain evidence="4">IBT 17660</strain>
    </source>
</reference>
<dbReference type="Proteomes" id="UP001147760">
    <property type="component" value="Unassembled WGS sequence"/>
</dbReference>
<keyword evidence="5" id="KW-1185">Reference proteome</keyword>